<dbReference type="AlphaFoldDB" id="X0VJW8"/>
<evidence type="ECO:0000313" key="2">
    <source>
        <dbReference type="EMBL" id="GAG18530.1"/>
    </source>
</evidence>
<organism evidence="2">
    <name type="scientific">marine sediment metagenome</name>
    <dbReference type="NCBI Taxonomy" id="412755"/>
    <lineage>
        <taxon>unclassified sequences</taxon>
        <taxon>metagenomes</taxon>
        <taxon>ecological metagenomes</taxon>
    </lineage>
</organism>
<feature type="non-terminal residue" evidence="2">
    <location>
        <position position="1"/>
    </location>
</feature>
<gene>
    <name evidence="2" type="ORF">S01H1_52746</name>
</gene>
<feature type="compositionally biased region" description="Basic and acidic residues" evidence="1">
    <location>
        <begin position="27"/>
        <end position="36"/>
    </location>
</feature>
<comment type="caution">
    <text evidence="2">The sequence shown here is derived from an EMBL/GenBank/DDBJ whole genome shotgun (WGS) entry which is preliminary data.</text>
</comment>
<reference evidence="2" key="1">
    <citation type="journal article" date="2014" name="Front. Microbiol.">
        <title>High frequency of phylogenetically diverse reductive dehalogenase-homologous genes in deep subseafloor sedimentary metagenomes.</title>
        <authorList>
            <person name="Kawai M."/>
            <person name="Futagami T."/>
            <person name="Toyoda A."/>
            <person name="Takaki Y."/>
            <person name="Nishi S."/>
            <person name="Hori S."/>
            <person name="Arai W."/>
            <person name="Tsubouchi T."/>
            <person name="Morono Y."/>
            <person name="Uchiyama I."/>
            <person name="Ito T."/>
            <person name="Fujiyama A."/>
            <person name="Inagaki F."/>
            <person name="Takami H."/>
        </authorList>
    </citation>
    <scope>NUCLEOTIDE SEQUENCE</scope>
    <source>
        <strain evidence="2">Expedition CK06-06</strain>
    </source>
</reference>
<proteinExistence type="predicted"/>
<name>X0VJW8_9ZZZZ</name>
<evidence type="ECO:0000256" key="1">
    <source>
        <dbReference type="SAM" id="MobiDB-lite"/>
    </source>
</evidence>
<dbReference type="EMBL" id="BARS01034110">
    <property type="protein sequence ID" value="GAG18530.1"/>
    <property type="molecule type" value="Genomic_DNA"/>
</dbReference>
<feature type="region of interest" description="Disordered" evidence="1">
    <location>
        <begin position="1"/>
        <end position="36"/>
    </location>
</feature>
<sequence length="36" mass="4227">HKTKNSTPPDREMELEQNPFVSAIEQPAKEERETMQ</sequence>
<protein>
    <submittedName>
        <fullName evidence="2">Uncharacterized protein</fullName>
    </submittedName>
</protein>
<accession>X0VJW8</accession>